<dbReference type="GO" id="GO:0005506">
    <property type="term" value="F:iron ion binding"/>
    <property type="evidence" value="ECO:0007669"/>
    <property type="project" value="InterPro"/>
</dbReference>
<dbReference type="GeneID" id="27334377"/>
<evidence type="ECO:0000313" key="8">
    <source>
        <dbReference type="EMBL" id="KIW14510.1"/>
    </source>
</evidence>
<evidence type="ECO:0000313" key="9">
    <source>
        <dbReference type="Proteomes" id="UP000053328"/>
    </source>
</evidence>
<gene>
    <name evidence="8" type="ORF">PV08_07294</name>
</gene>
<keyword evidence="5 6" id="KW-0408">Iron</keyword>
<dbReference type="Proteomes" id="UP000053328">
    <property type="component" value="Unassembled WGS sequence"/>
</dbReference>
<dbReference type="AlphaFoldDB" id="A0A0D2B791"/>
<dbReference type="OrthoDB" id="1470350at2759"/>
<evidence type="ECO:0000256" key="3">
    <source>
        <dbReference type="ARBA" id="ARBA00022723"/>
    </source>
</evidence>
<dbReference type="InterPro" id="IPR050121">
    <property type="entry name" value="Cytochrome_P450_monoxygenase"/>
</dbReference>
<evidence type="ECO:0008006" key="10">
    <source>
        <dbReference type="Google" id="ProtNLM"/>
    </source>
</evidence>
<sequence length="499" mass="55907">MEDPARVLFQSRPVTLAMWLMLLTAAFSLVKRAQRAYFTPLSTVPGPWFAKFSSAILILHSLRGQRVQYIHALHQSYGPVVRIGPEEVDVADLQGYHTIHKIGNGFQKSQWYPRFRTAYEHQDVFSETDPKNHGIRRKMLSRPFSKSNLTQNWAALVNERAQVAVQKIKGKAEAGICNVFEWWHYMAIDIIGKVSFGESFGMLELGQKTEFIQTLEKFTVIAILRSEFPALYKIICLIPNFIYDINWGEKLIVRQGTQILTRAKEGSLDRTNIFTGHIVADETGESGISADSMVVEATGLIGAGGGTASVTLTYLVWAVLQNPRIQKRLEDEVAALPDDFNDSDLEELRFMNAVLEETLRLYGPIPGALQRVTPKEGLHLSGHFIPAGTTVCTQSFSMHRIPQIFSNPESFEPDRFLQDKYTSPEQKSAFAAFGAGARVCLGIHLAYMEMRRATALFFRECAGARLALNARDDMDMVNFFGGAPKGQSCNITIRKSDSQ</sequence>
<evidence type="ECO:0000256" key="1">
    <source>
        <dbReference type="ARBA" id="ARBA00001971"/>
    </source>
</evidence>
<keyword evidence="7" id="KW-0503">Monooxygenase</keyword>
<dbReference type="PRINTS" id="PR00463">
    <property type="entry name" value="EP450I"/>
</dbReference>
<dbReference type="PRINTS" id="PR00385">
    <property type="entry name" value="P450"/>
</dbReference>
<feature type="binding site" description="axial binding residue" evidence="6">
    <location>
        <position position="440"/>
    </location>
    <ligand>
        <name>heme</name>
        <dbReference type="ChEBI" id="CHEBI:30413"/>
    </ligand>
    <ligandPart>
        <name>Fe</name>
        <dbReference type="ChEBI" id="CHEBI:18248"/>
    </ligandPart>
</feature>
<comment type="cofactor">
    <cofactor evidence="1 6">
        <name>heme</name>
        <dbReference type="ChEBI" id="CHEBI:30413"/>
    </cofactor>
</comment>
<dbReference type="HOGENOM" id="CLU_001570_14_2_1"/>
<evidence type="ECO:0000256" key="6">
    <source>
        <dbReference type="PIRSR" id="PIRSR602401-1"/>
    </source>
</evidence>
<dbReference type="PROSITE" id="PS00086">
    <property type="entry name" value="CYTOCHROME_P450"/>
    <property type="match status" value="1"/>
</dbReference>
<reference evidence="8 9" key="1">
    <citation type="submission" date="2015-01" db="EMBL/GenBank/DDBJ databases">
        <title>The Genome Sequence of Exophiala spinifera CBS89968.</title>
        <authorList>
            <consortium name="The Broad Institute Genomics Platform"/>
            <person name="Cuomo C."/>
            <person name="de Hoog S."/>
            <person name="Gorbushina A."/>
            <person name="Stielow B."/>
            <person name="Teixiera M."/>
            <person name="Abouelleil A."/>
            <person name="Chapman S.B."/>
            <person name="Priest M."/>
            <person name="Young S.K."/>
            <person name="Wortman J."/>
            <person name="Nusbaum C."/>
            <person name="Birren B."/>
        </authorList>
    </citation>
    <scope>NUCLEOTIDE SEQUENCE [LARGE SCALE GENOMIC DNA]</scope>
    <source>
        <strain evidence="8 9">CBS 89968</strain>
    </source>
</reference>
<dbReference type="PANTHER" id="PTHR24305:SF96">
    <property type="entry name" value="CYTOCHROME P450 MONOOXYGENASE STCB-RELATED"/>
    <property type="match status" value="1"/>
</dbReference>
<name>A0A0D2B791_9EURO</name>
<keyword evidence="4 7" id="KW-0560">Oxidoreductase</keyword>
<dbReference type="GO" id="GO:0020037">
    <property type="term" value="F:heme binding"/>
    <property type="evidence" value="ECO:0007669"/>
    <property type="project" value="InterPro"/>
</dbReference>
<keyword evidence="9" id="KW-1185">Reference proteome</keyword>
<dbReference type="STRING" id="91928.A0A0D2B791"/>
<dbReference type="VEuPathDB" id="FungiDB:PV08_07294"/>
<dbReference type="InterPro" id="IPR002401">
    <property type="entry name" value="Cyt_P450_E_grp-I"/>
</dbReference>
<keyword evidence="3 6" id="KW-0479">Metal-binding</keyword>
<dbReference type="PANTHER" id="PTHR24305">
    <property type="entry name" value="CYTOCHROME P450"/>
    <property type="match status" value="1"/>
</dbReference>
<keyword evidence="6 7" id="KW-0349">Heme</keyword>
<dbReference type="EMBL" id="KN847496">
    <property type="protein sequence ID" value="KIW14510.1"/>
    <property type="molecule type" value="Genomic_DNA"/>
</dbReference>
<accession>A0A0D2B791</accession>
<dbReference type="Pfam" id="PF00067">
    <property type="entry name" value="p450"/>
    <property type="match status" value="1"/>
</dbReference>
<dbReference type="RefSeq" id="XP_016234726.1">
    <property type="nucleotide sequence ID" value="XM_016381624.1"/>
</dbReference>
<dbReference type="CDD" id="cd11059">
    <property type="entry name" value="CYP_fungal"/>
    <property type="match status" value="1"/>
</dbReference>
<dbReference type="InterPro" id="IPR001128">
    <property type="entry name" value="Cyt_P450"/>
</dbReference>
<dbReference type="Gene3D" id="1.10.630.10">
    <property type="entry name" value="Cytochrome P450"/>
    <property type="match status" value="1"/>
</dbReference>
<dbReference type="GO" id="GO:0016705">
    <property type="term" value="F:oxidoreductase activity, acting on paired donors, with incorporation or reduction of molecular oxygen"/>
    <property type="evidence" value="ECO:0007669"/>
    <property type="project" value="InterPro"/>
</dbReference>
<evidence type="ECO:0000256" key="7">
    <source>
        <dbReference type="RuleBase" id="RU000461"/>
    </source>
</evidence>
<organism evidence="8 9">
    <name type="scientific">Exophiala spinifera</name>
    <dbReference type="NCBI Taxonomy" id="91928"/>
    <lineage>
        <taxon>Eukaryota</taxon>
        <taxon>Fungi</taxon>
        <taxon>Dikarya</taxon>
        <taxon>Ascomycota</taxon>
        <taxon>Pezizomycotina</taxon>
        <taxon>Eurotiomycetes</taxon>
        <taxon>Chaetothyriomycetidae</taxon>
        <taxon>Chaetothyriales</taxon>
        <taxon>Herpotrichiellaceae</taxon>
        <taxon>Exophiala</taxon>
    </lineage>
</organism>
<protein>
    <recommendedName>
        <fullName evidence="10">Cytochrome P450</fullName>
    </recommendedName>
</protein>
<evidence type="ECO:0000256" key="5">
    <source>
        <dbReference type="ARBA" id="ARBA00023004"/>
    </source>
</evidence>
<dbReference type="SUPFAM" id="SSF48264">
    <property type="entry name" value="Cytochrome P450"/>
    <property type="match status" value="1"/>
</dbReference>
<dbReference type="InterPro" id="IPR036396">
    <property type="entry name" value="Cyt_P450_sf"/>
</dbReference>
<evidence type="ECO:0000256" key="2">
    <source>
        <dbReference type="ARBA" id="ARBA00010617"/>
    </source>
</evidence>
<evidence type="ECO:0000256" key="4">
    <source>
        <dbReference type="ARBA" id="ARBA00023002"/>
    </source>
</evidence>
<comment type="similarity">
    <text evidence="2 7">Belongs to the cytochrome P450 family.</text>
</comment>
<proteinExistence type="inferred from homology"/>
<dbReference type="InterPro" id="IPR017972">
    <property type="entry name" value="Cyt_P450_CS"/>
</dbReference>
<dbReference type="GO" id="GO:0004497">
    <property type="term" value="F:monooxygenase activity"/>
    <property type="evidence" value="ECO:0007669"/>
    <property type="project" value="UniProtKB-KW"/>
</dbReference>